<keyword evidence="1" id="KW-1133">Transmembrane helix</keyword>
<reference evidence="2" key="1">
    <citation type="submission" date="2018-05" db="EMBL/GenBank/DDBJ databases">
        <authorList>
            <person name="Lanie J.A."/>
            <person name="Ng W.-L."/>
            <person name="Kazmierczak K.M."/>
            <person name="Andrzejewski T.M."/>
            <person name="Davidsen T.M."/>
            <person name="Wayne K.J."/>
            <person name="Tettelin H."/>
            <person name="Glass J.I."/>
            <person name="Rusch D."/>
            <person name="Podicherti R."/>
            <person name="Tsui H.-C.T."/>
            <person name="Winkler M.E."/>
        </authorList>
    </citation>
    <scope>NUCLEOTIDE SEQUENCE</scope>
</reference>
<gene>
    <name evidence="2" type="ORF">METZ01_LOCUS125535</name>
</gene>
<protein>
    <submittedName>
        <fullName evidence="2">Uncharacterized protein</fullName>
    </submittedName>
</protein>
<keyword evidence="1" id="KW-0812">Transmembrane</keyword>
<sequence length="74" mass="8251">MSVALLHCEQLLGVWPLGCPLTVVWSTVLGQANRQMRAIKYPFSILSLFLTAGKVFDLTLMDVVYRGDKPVLKT</sequence>
<evidence type="ECO:0000256" key="1">
    <source>
        <dbReference type="SAM" id="Phobius"/>
    </source>
</evidence>
<evidence type="ECO:0000313" key="2">
    <source>
        <dbReference type="EMBL" id="SVA72681.1"/>
    </source>
</evidence>
<feature type="transmembrane region" description="Helical" evidence="1">
    <location>
        <begin position="41"/>
        <end position="65"/>
    </location>
</feature>
<accession>A0A381Y7U3</accession>
<keyword evidence="1" id="KW-0472">Membrane</keyword>
<organism evidence="2">
    <name type="scientific">marine metagenome</name>
    <dbReference type="NCBI Taxonomy" id="408172"/>
    <lineage>
        <taxon>unclassified sequences</taxon>
        <taxon>metagenomes</taxon>
        <taxon>ecological metagenomes</taxon>
    </lineage>
</organism>
<name>A0A381Y7U3_9ZZZZ</name>
<dbReference type="EMBL" id="UINC01017514">
    <property type="protein sequence ID" value="SVA72681.1"/>
    <property type="molecule type" value="Genomic_DNA"/>
</dbReference>
<proteinExistence type="predicted"/>
<dbReference type="AlphaFoldDB" id="A0A381Y7U3"/>
<feature type="transmembrane region" description="Helical" evidence="1">
    <location>
        <begin position="12"/>
        <end position="29"/>
    </location>
</feature>